<dbReference type="InterPro" id="IPR015915">
    <property type="entry name" value="Kelch-typ_b-propeller"/>
</dbReference>
<reference evidence="5" key="1">
    <citation type="submission" date="2023-04" db="EMBL/GenBank/DDBJ databases">
        <authorList>
            <person name="Vijverberg K."/>
            <person name="Xiong W."/>
            <person name="Schranz E."/>
        </authorList>
    </citation>
    <scope>NUCLEOTIDE SEQUENCE</scope>
</reference>
<feature type="domain" description="F-box" evidence="4">
    <location>
        <begin position="83"/>
        <end position="123"/>
    </location>
</feature>
<dbReference type="Gene3D" id="2.120.10.80">
    <property type="entry name" value="Kelch-type beta propeller"/>
    <property type="match status" value="1"/>
</dbReference>
<evidence type="ECO:0000313" key="6">
    <source>
        <dbReference type="Proteomes" id="UP001177003"/>
    </source>
</evidence>
<sequence length="423" mass="47960">MFRQLISQVQDLVDLHGFPPPPSPPVAPPSYFFHSQPPTTLPPPSPSQLHDDRKSKRAPNELKRIETCGSKSNETMEEIWRYFPDDLYEVVIARLPVAAFFRFRSVCRNWNSLLTSDGFTRQCSQFRPPQPWFYTITHENVNSGAMYDPVLRKWHHPILPKIPTNTIFFPVASAGGLLCFLDIGHGTFYVCNPLTSSFKELPTRSAKVWQRVAVGMISEKSSGAYKIMWLSSNGEYEVYNSRNDRWQRLGTMPECIKLPLSLNLTLQVVAADGWLYFLRSDPDGIVSFEMDSGVWKEYLIPFPPESRDHALTECGGRIMMVGVVTKGPASCVCVWELQKMTVLWTEVDRMPNVLCLELYGKHVKLSCLGNGGLVMFSLESKMTNRLITYDILKKEWLKVNGCVRKGVRIVCGTAFHPSLTAIA</sequence>
<gene>
    <name evidence="5" type="ORF">LSALG_LOCUS15229</name>
</gene>
<dbReference type="FunFam" id="1.20.1280.50:FF:000008">
    <property type="entry name" value="F-box only protein 6"/>
    <property type="match status" value="1"/>
</dbReference>
<evidence type="ECO:0000259" key="4">
    <source>
        <dbReference type="SMART" id="SM00256"/>
    </source>
</evidence>
<dbReference type="PANTHER" id="PTHR31672">
    <property type="entry name" value="BNACNNG10540D PROTEIN"/>
    <property type="match status" value="1"/>
</dbReference>
<dbReference type="InterPro" id="IPR011043">
    <property type="entry name" value="Gal_Oxase/kelch_b-propeller"/>
</dbReference>
<dbReference type="SMART" id="SM00256">
    <property type="entry name" value="FBOX"/>
    <property type="match status" value="1"/>
</dbReference>
<keyword evidence="1" id="KW-0880">Kelch repeat</keyword>
<keyword evidence="6" id="KW-1185">Reference proteome</keyword>
<feature type="region of interest" description="Disordered" evidence="3">
    <location>
        <begin position="26"/>
        <end position="59"/>
    </location>
</feature>
<dbReference type="SUPFAM" id="SSF50965">
    <property type="entry name" value="Galactose oxidase, central domain"/>
    <property type="match status" value="1"/>
</dbReference>
<dbReference type="Pfam" id="PF03478">
    <property type="entry name" value="Beta-prop_KIB1-4"/>
    <property type="match status" value="1"/>
</dbReference>
<dbReference type="FunFam" id="2.120.10.80:FF:000059">
    <property type="entry name" value="F-box only protein 6"/>
    <property type="match status" value="1"/>
</dbReference>
<dbReference type="Pfam" id="PF00646">
    <property type="entry name" value="F-box"/>
    <property type="match status" value="1"/>
</dbReference>
<evidence type="ECO:0000256" key="1">
    <source>
        <dbReference type="ARBA" id="ARBA00022441"/>
    </source>
</evidence>
<dbReference type="AlphaFoldDB" id="A0AA35YJP8"/>
<dbReference type="InterPro" id="IPR001810">
    <property type="entry name" value="F-box_dom"/>
</dbReference>
<feature type="compositionally biased region" description="Basic and acidic residues" evidence="3">
    <location>
        <begin position="49"/>
        <end position="59"/>
    </location>
</feature>
<dbReference type="InterPro" id="IPR050796">
    <property type="entry name" value="SCF_F-box_component"/>
</dbReference>
<protein>
    <recommendedName>
        <fullName evidence="4">F-box domain-containing protein</fullName>
    </recommendedName>
</protein>
<evidence type="ECO:0000256" key="3">
    <source>
        <dbReference type="SAM" id="MobiDB-lite"/>
    </source>
</evidence>
<dbReference type="Proteomes" id="UP001177003">
    <property type="component" value="Chromosome 3"/>
</dbReference>
<dbReference type="PANTHER" id="PTHR31672:SF12">
    <property type="entry name" value="F-BOX DOMAIN-CONTAINING PROTEIN"/>
    <property type="match status" value="1"/>
</dbReference>
<evidence type="ECO:0000256" key="2">
    <source>
        <dbReference type="ARBA" id="ARBA00022737"/>
    </source>
</evidence>
<accession>A0AA35YJP8</accession>
<dbReference type="InterPro" id="IPR036047">
    <property type="entry name" value="F-box-like_dom_sf"/>
</dbReference>
<dbReference type="SUPFAM" id="SSF81383">
    <property type="entry name" value="F-box domain"/>
    <property type="match status" value="1"/>
</dbReference>
<organism evidence="5 6">
    <name type="scientific">Lactuca saligna</name>
    <name type="common">Willowleaf lettuce</name>
    <dbReference type="NCBI Taxonomy" id="75948"/>
    <lineage>
        <taxon>Eukaryota</taxon>
        <taxon>Viridiplantae</taxon>
        <taxon>Streptophyta</taxon>
        <taxon>Embryophyta</taxon>
        <taxon>Tracheophyta</taxon>
        <taxon>Spermatophyta</taxon>
        <taxon>Magnoliopsida</taxon>
        <taxon>eudicotyledons</taxon>
        <taxon>Gunneridae</taxon>
        <taxon>Pentapetalae</taxon>
        <taxon>asterids</taxon>
        <taxon>campanulids</taxon>
        <taxon>Asterales</taxon>
        <taxon>Asteraceae</taxon>
        <taxon>Cichorioideae</taxon>
        <taxon>Cichorieae</taxon>
        <taxon>Lactucinae</taxon>
        <taxon>Lactuca</taxon>
    </lineage>
</organism>
<evidence type="ECO:0000313" key="5">
    <source>
        <dbReference type="EMBL" id="CAI9275189.1"/>
    </source>
</evidence>
<name>A0AA35YJP8_LACSI</name>
<dbReference type="EMBL" id="OX465079">
    <property type="protein sequence ID" value="CAI9275189.1"/>
    <property type="molecule type" value="Genomic_DNA"/>
</dbReference>
<dbReference type="CDD" id="cd22157">
    <property type="entry name" value="F-box_AtFBW1-like"/>
    <property type="match status" value="1"/>
</dbReference>
<proteinExistence type="predicted"/>
<keyword evidence="2" id="KW-0677">Repeat</keyword>
<dbReference type="InterPro" id="IPR005174">
    <property type="entry name" value="KIB1-4_b-propeller"/>
</dbReference>